<accession>A0A168GV28</accession>
<comment type="caution">
    <text evidence="1">The sequence shown here is derived from an EMBL/GenBank/DDBJ whole genome shotgun (WGS) entry which is preliminary data.</text>
</comment>
<gene>
    <name evidence="1" type="ORF">MUCCIDRAFT_115568</name>
</gene>
<reference evidence="1 2" key="1">
    <citation type="submission" date="2015-06" db="EMBL/GenBank/DDBJ databases">
        <title>Expansion of signal transduction pathways in fungi by whole-genome duplication.</title>
        <authorList>
            <consortium name="DOE Joint Genome Institute"/>
            <person name="Corrochano L.M."/>
            <person name="Kuo A."/>
            <person name="Marcet-Houben M."/>
            <person name="Polaino S."/>
            <person name="Salamov A."/>
            <person name="Villalobos J.M."/>
            <person name="Alvarez M.I."/>
            <person name="Avalos J."/>
            <person name="Benito E.P."/>
            <person name="Benoit I."/>
            <person name="Burger G."/>
            <person name="Camino L.P."/>
            <person name="Canovas D."/>
            <person name="Cerda-Olmedo E."/>
            <person name="Cheng J.-F."/>
            <person name="Dominguez A."/>
            <person name="Elias M."/>
            <person name="Eslava A.P."/>
            <person name="Glaser F."/>
            <person name="Grimwood J."/>
            <person name="Gutierrez G."/>
            <person name="Heitman J."/>
            <person name="Henrissat B."/>
            <person name="Iturriaga E.A."/>
            <person name="Lang B.F."/>
            <person name="Lavin J.L."/>
            <person name="Lee S."/>
            <person name="Li W."/>
            <person name="Lindquist E."/>
            <person name="Lopez-Garcia S."/>
            <person name="Luque E.M."/>
            <person name="Marcos A.T."/>
            <person name="Martin J."/>
            <person name="Mccluskey K."/>
            <person name="Medina H.R."/>
            <person name="Miralles-Duran A."/>
            <person name="Miyazaki A."/>
            <person name="Munoz-Torres E."/>
            <person name="Oguiza J.A."/>
            <person name="Ohm R."/>
            <person name="Olmedo M."/>
            <person name="Orejas M."/>
            <person name="Ortiz-Castellanos L."/>
            <person name="Pisabarro A.G."/>
            <person name="Rodriguez-Romero J."/>
            <person name="Ruiz-Herrera J."/>
            <person name="Ruiz-Vazquez R."/>
            <person name="Sanz C."/>
            <person name="Schackwitz W."/>
            <person name="Schmutz J."/>
            <person name="Shahriari M."/>
            <person name="Shelest E."/>
            <person name="Silva-Franco F."/>
            <person name="Soanes D."/>
            <person name="Syed K."/>
            <person name="Tagua V.G."/>
            <person name="Talbot N.J."/>
            <person name="Thon M."/>
            <person name="De Vries R.P."/>
            <person name="Wiebenga A."/>
            <person name="Yadav J.S."/>
            <person name="Braun E.L."/>
            <person name="Baker S."/>
            <person name="Garre V."/>
            <person name="Horwitz B."/>
            <person name="Torres-Martinez S."/>
            <person name="Idnurm A."/>
            <person name="Herrera-Estrella A."/>
            <person name="Gabaldon T."/>
            <person name="Grigoriev I.V."/>
        </authorList>
    </citation>
    <scope>NUCLEOTIDE SEQUENCE [LARGE SCALE GENOMIC DNA]</scope>
    <source>
        <strain evidence="1 2">CBS 277.49</strain>
    </source>
</reference>
<dbReference type="Proteomes" id="UP000077051">
    <property type="component" value="Unassembled WGS sequence"/>
</dbReference>
<dbReference type="EMBL" id="AMYB01000011">
    <property type="protein sequence ID" value="OAC98053.1"/>
    <property type="molecule type" value="Genomic_DNA"/>
</dbReference>
<keyword evidence="2" id="KW-1185">Reference proteome</keyword>
<proteinExistence type="predicted"/>
<dbReference type="VEuPathDB" id="FungiDB:MUCCIDRAFT_115568"/>
<dbReference type="OrthoDB" id="2282815at2759"/>
<name>A0A168GV28_MUCCL</name>
<evidence type="ECO:0000313" key="1">
    <source>
        <dbReference type="EMBL" id="OAC98053.1"/>
    </source>
</evidence>
<protein>
    <submittedName>
        <fullName evidence="1">Uncharacterized protein</fullName>
    </submittedName>
</protein>
<sequence>MQVIRAASARRQLLIQQANNRTQRAGARYFPKRNYPLPLNFYYNKDSGNLVYGKRMIHHYKQHPPHEKYIYVSNFVEDLYALHQRSLKGEPSTQDDTVLRAAITSFLTSVYPFELSGRGQASATQYAFILPSQEHTSKDFINTTLRPLLQTTPWLTPSDPSNKAVFYSELDSFAYMINTTTMYKLCLERETKYLFCTLQKTDDHCRLVLTANFIRAVYDPDLIAASGRSMTALGRNTVLSAKMTSQPASLDILIEPTLAKMDSLAMLLYKKVFEGEEEEGSDTTELAKYYACTDSNHRSLIHHLICAILISKLRHHWSDAIDVADFYGGDWSNWLSENMKSRLSRITYGDFMQLFDDAIDIPSIAGGIDNYLQKHGNEELFRSIILAEVSEDEELVNMDINPYMTHNLAFAKEYCQRFYLLRVIKAIDDILQGQKKSKNILKVAISPRMSAEACVYKIWNIVQLSNRLGRPVVMEAVDKIQQESSKCAAIQKEKLAVLDRIQPYGYYVEARINCTNKVKLSLNQVIETATDNDTLQRSTLSIKDVSYQASDMYDSIFDAAWNIIDEHMANPQCKSLQQDDPLPLDCYKMIRADFIDIIKSNFESKSNAVQNLDEVIYQYNAKPNCACDLMVTHRLVINTGLLSYLRRIASEIAGPLKSNAMFGDYRISCLYITGEFLYKWIEKGNPTYGELIWDQLQKAINAELYSKQLRIHLMMVKSMVLEDKALNYKPFKLERYKQVLSKHYFLQIDSHQKDDFRIYHDKGDHWIEVPFAFELDYVTCWTIPILPVDDQDQRFQAVCKDNFYIVISPMITDRAYCRIRFYTLSKDRLEDVDDPEVLSANLTANIRLHSLKCEQQRCTFPLEVFVSPCSYMSAIDIQMRLGKGFNSSNAWGYHGVAYPERLTLQKMTFE</sequence>
<evidence type="ECO:0000313" key="2">
    <source>
        <dbReference type="Proteomes" id="UP000077051"/>
    </source>
</evidence>
<organism evidence="1 2">
    <name type="scientific">Mucor lusitanicus CBS 277.49</name>
    <dbReference type="NCBI Taxonomy" id="747725"/>
    <lineage>
        <taxon>Eukaryota</taxon>
        <taxon>Fungi</taxon>
        <taxon>Fungi incertae sedis</taxon>
        <taxon>Mucoromycota</taxon>
        <taxon>Mucoromycotina</taxon>
        <taxon>Mucoromycetes</taxon>
        <taxon>Mucorales</taxon>
        <taxon>Mucorineae</taxon>
        <taxon>Mucoraceae</taxon>
        <taxon>Mucor</taxon>
    </lineage>
</organism>
<dbReference type="AlphaFoldDB" id="A0A168GV28"/>